<comment type="caution">
    <text evidence="5">The sequence shown here is derived from an EMBL/GenBank/DDBJ whole genome shotgun (WGS) entry which is preliminary data.</text>
</comment>
<evidence type="ECO:0000256" key="3">
    <source>
        <dbReference type="SAM" id="SignalP"/>
    </source>
</evidence>
<dbReference type="Pfam" id="PF07859">
    <property type="entry name" value="Abhydrolase_3"/>
    <property type="match status" value="1"/>
</dbReference>
<dbReference type="EMBL" id="JBHSFZ010000058">
    <property type="protein sequence ID" value="MFC4595853.1"/>
    <property type="molecule type" value="Genomic_DNA"/>
</dbReference>
<proteinExistence type="predicted"/>
<feature type="signal peptide" evidence="3">
    <location>
        <begin position="1"/>
        <end position="20"/>
    </location>
</feature>
<accession>A0ABV9F3C8</accession>
<keyword evidence="3" id="KW-0732">Signal</keyword>
<dbReference type="SUPFAM" id="SSF53474">
    <property type="entry name" value="alpha/beta-Hydrolases"/>
    <property type="match status" value="1"/>
</dbReference>
<keyword evidence="1 5" id="KW-0378">Hydrolase</keyword>
<dbReference type="RefSeq" id="WP_380806568.1">
    <property type="nucleotide sequence ID" value="NZ_JBHSFZ010000058.1"/>
</dbReference>
<gene>
    <name evidence="5" type="ORF">ACFO3E_16955</name>
</gene>
<feature type="domain" description="Alpha/beta hydrolase fold-3" evidence="4">
    <location>
        <begin position="98"/>
        <end position="307"/>
    </location>
</feature>
<dbReference type="GO" id="GO:0016787">
    <property type="term" value="F:hydrolase activity"/>
    <property type="evidence" value="ECO:0007669"/>
    <property type="project" value="UniProtKB-KW"/>
</dbReference>
<feature type="chain" id="PRO_5047342620" evidence="3">
    <location>
        <begin position="21"/>
        <end position="337"/>
    </location>
</feature>
<reference evidence="6" key="1">
    <citation type="journal article" date="2019" name="Int. J. Syst. Evol. Microbiol.">
        <title>The Global Catalogue of Microorganisms (GCM) 10K type strain sequencing project: providing services to taxonomists for standard genome sequencing and annotation.</title>
        <authorList>
            <consortium name="The Broad Institute Genomics Platform"/>
            <consortium name="The Broad Institute Genome Sequencing Center for Infectious Disease"/>
            <person name="Wu L."/>
            <person name="Ma J."/>
        </authorList>
    </citation>
    <scope>NUCLEOTIDE SEQUENCE [LARGE SCALE GENOMIC DNA]</scope>
    <source>
        <strain evidence="6">NBRC 103632</strain>
    </source>
</reference>
<evidence type="ECO:0000256" key="2">
    <source>
        <dbReference type="SAM" id="MobiDB-lite"/>
    </source>
</evidence>
<dbReference type="InterPro" id="IPR029058">
    <property type="entry name" value="AB_hydrolase_fold"/>
</dbReference>
<organism evidence="5 6">
    <name type="scientific">Sphingobium tyrosinilyticum</name>
    <dbReference type="NCBI Taxonomy" id="2715436"/>
    <lineage>
        <taxon>Bacteria</taxon>
        <taxon>Pseudomonadati</taxon>
        <taxon>Pseudomonadota</taxon>
        <taxon>Alphaproteobacteria</taxon>
        <taxon>Sphingomonadales</taxon>
        <taxon>Sphingomonadaceae</taxon>
        <taxon>Sphingobium</taxon>
    </lineage>
</organism>
<keyword evidence="6" id="KW-1185">Reference proteome</keyword>
<dbReference type="PANTHER" id="PTHR48081">
    <property type="entry name" value="AB HYDROLASE SUPERFAMILY PROTEIN C4A8.06C"/>
    <property type="match status" value="1"/>
</dbReference>
<feature type="region of interest" description="Disordered" evidence="2">
    <location>
        <begin position="47"/>
        <end position="73"/>
    </location>
</feature>
<evidence type="ECO:0000259" key="4">
    <source>
        <dbReference type="Pfam" id="PF07859"/>
    </source>
</evidence>
<evidence type="ECO:0000256" key="1">
    <source>
        <dbReference type="ARBA" id="ARBA00022801"/>
    </source>
</evidence>
<sequence length="337" mass="35749">MRGIRRGLWGLLLPAMPALAQVPVAPEYLNPELRAIGTRLLQASATQPVASPLRRPSRPADLPPGVEEETVPAKAGHPPVTVYIVNRSAQQSAQRGAILYIHGGGFMAGSARGSVRAVLGLAARLNCVVVSVEYRLAPETRFPGALEDNYAALKWLHDNAGSLGVDPKRIAVMGESAGGGHAAMLTIAARDRKEVPIAFQALVYPMLDDRTGSTHKVDRTIGTLVWRPQDNRAGWTALLGKPAGSRTVPPGSVPAREENLRGLPPTFIGVGSIDLFAEEDIEFARRLVGQGVPTELLVVPGAFHGFQTMVPQAAVSRQFNGALEAALMRAVGSPTTP</sequence>
<name>A0ABV9F3C8_9SPHN</name>
<dbReference type="PANTHER" id="PTHR48081:SF8">
    <property type="entry name" value="ALPHA_BETA HYDROLASE FOLD-3 DOMAIN-CONTAINING PROTEIN-RELATED"/>
    <property type="match status" value="1"/>
</dbReference>
<dbReference type="InterPro" id="IPR013094">
    <property type="entry name" value="AB_hydrolase_3"/>
</dbReference>
<protein>
    <submittedName>
        <fullName evidence="5">Alpha/beta hydrolase</fullName>
    </submittedName>
</protein>
<dbReference type="Proteomes" id="UP001595957">
    <property type="component" value="Unassembled WGS sequence"/>
</dbReference>
<dbReference type="Gene3D" id="3.40.50.1820">
    <property type="entry name" value="alpha/beta hydrolase"/>
    <property type="match status" value="1"/>
</dbReference>
<evidence type="ECO:0000313" key="6">
    <source>
        <dbReference type="Proteomes" id="UP001595957"/>
    </source>
</evidence>
<dbReference type="InterPro" id="IPR050300">
    <property type="entry name" value="GDXG_lipolytic_enzyme"/>
</dbReference>
<evidence type="ECO:0000313" key="5">
    <source>
        <dbReference type="EMBL" id="MFC4595853.1"/>
    </source>
</evidence>